<reference evidence="3" key="2">
    <citation type="submission" date="2023-01" db="EMBL/GenBank/DDBJ databases">
        <authorList>
            <person name="Sun Q."/>
            <person name="Evtushenko L."/>
        </authorList>
    </citation>
    <scope>NUCLEOTIDE SEQUENCE</scope>
    <source>
        <strain evidence="3">VKM Ac-1321</strain>
    </source>
</reference>
<sequence>MSAPPPPTDAIARGNRQTWDSWSDGYQRKHGGPLSSEAEAWGLWRRPEAQLRVLDAVAGRDVLELGCGAAHWARSLARRGGRVVALDISLAQLRHAARAAAPQAGQPALVQADAHALPFADASFDVAFSDYGGMSWADPYRTVPELARVLRPGGQLAYCTNSPLFAMCWDQETRSLSTQLRRSYFGLHTRQVAPDAVDFVLGYGEWVRLLGQHGLVVERLIEEPPDPDAGTTFADRPAEWTSRWPIDAIWSVRKRH</sequence>
<proteinExistence type="predicted"/>
<evidence type="ECO:0000256" key="1">
    <source>
        <dbReference type="SAM" id="MobiDB-lite"/>
    </source>
</evidence>
<dbReference type="EMBL" id="BSFP01000003">
    <property type="protein sequence ID" value="GLK99212.1"/>
    <property type="molecule type" value="Genomic_DNA"/>
</dbReference>
<dbReference type="Pfam" id="PF08241">
    <property type="entry name" value="Methyltransf_11"/>
    <property type="match status" value="1"/>
</dbReference>
<accession>A0A9W6KD15</accession>
<feature type="region of interest" description="Disordered" evidence="1">
    <location>
        <begin position="1"/>
        <end position="34"/>
    </location>
</feature>
<dbReference type="PANTHER" id="PTHR43591">
    <property type="entry name" value="METHYLTRANSFERASE"/>
    <property type="match status" value="1"/>
</dbReference>
<gene>
    <name evidence="3" type="ORF">GCM10017581_009530</name>
</gene>
<dbReference type="AlphaFoldDB" id="A0A9W6KD15"/>
<dbReference type="CDD" id="cd02440">
    <property type="entry name" value="AdoMet_MTases"/>
    <property type="match status" value="1"/>
</dbReference>
<dbReference type="InterPro" id="IPR029063">
    <property type="entry name" value="SAM-dependent_MTases_sf"/>
</dbReference>
<organism evidence="3 4">
    <name type="scientific">Dactylosporangium matsuzakiense</name>
    <dbReference type="NCBI Taxonomy" id="53360"/>
    <lineage>
        <taxon>Bacteria</taxon>
        <taxon>Bacillati</taxon>
        <taxon>Actinomycetota</taxon>
        <taxon>Actinomycetes</taxon>
        <taxon>Micromonosporales</taxon>
        <taxon>Micromonosporaceae</taxon>
        <taxon>Dactylosporangium</taxon>
    </lineage>
</organism>
<name>A0A9W6KD15_9ACTN</name>
<evidence type="ECO:0000313" key="3">
    <source>
        <dbReference type="EMBL" id="GLK99212.1"/>
    </source>
</evidence>
<comment type="caution">
    <text evidence="3">The sequence shown here is derived from an EMBL/GenBank/DDBJ whole genome shotgun (WGS) entry which is preliminary data.</text>
</comment>
<dbReference type="GO" id="GO:0032259">
    <property type="term" value="P:methylation"/>
    <property type="evidence" value="ECO:0007669"/>
    <property type="project" value="UniProtKB-KW"/>
</dbReference>
<dbReference type="InterPro" id="IPR013216">
    <property type="entry name" value="Methyltransf_11"/>
</dbReference>
<keyword evidence="4" id="KW-1185">Reference proteome</keyword>
<dbReference type="GO" id="GO:0008757">
    <property type="term" value="F:S-adenosylmethionine-dependent methyltransferase activity"/>
    <property type="evidence" value="ECO:0007669"/>
    <property type="project" value="InterPro"/>
</dbReference>
<dbReference type="SUPFAM" id="SSF53335">
    <property type="entry name" value="S-adenosyl-L-methionine-dependent methyltransferases"/>
    <property type="match status" value="1"/>
</dbReference>
<evidence type="ECO:0000259" key="2">
    <source>
        <dbReference type="Pfam" id="PF08241"/>
    </source>
</evidence>
<dbReference type="Proteomes" id="UP001143480">
    <property type="component" value="Unassembled WGS sequence"/>
</dbReference>
<keyword evidence="3" id="KW-0808">Transferase</keyword>
<evidence type="ECO:0000313" key="4">
    <source>
        <dbReference type="Proteomes" id="UP001143480"/>
    </source>
</evidence>
<dbReference type="Gene3D" id="3.40.50.150">
    <property type="entry name" value="Vaccinia Virus protein VP39"/>
    <property type="match status" value="1"/>
</dbReference>
<feature type="domain" description="Methyltransferase type 11" evidence="2">
    <location>
        <begin position="63"/>
        <end position="157"/>
    </location>
</feature>
<protein>
    <submittedName>
        <fullName evidence="3">SAM-dependent methyltransferase</fullName>
    </submittedName>
</protein>
<dbReference type="RefSeq" id="WP_271188872.1">
    <property type="nucleotide sequence ID" value="NZ_BSFP01000003.1"/>
</dbReference>
<keyword evidence="3" id="KW-0489">Methyltransferase</keyword>
<reference evidence="3" key="1">
    <citation type="journal article" date="2014" name="Int. J. Syst. Evol. Microbiol.">
        <title>Complete genome sequence of Corynebacterium casei LMG S-19264T (=DSM 44701T), isolated from a smear-ripened cheese.</title>
        <authorList>
            <consortium name="US DOE Joint Genome Institute (JGI-PGF)"/>
            <person name="Walter F."/>
            <person name="Albersmeier A."/>
            <person name="Kalinowski J."/>
            <person name="Ruckert C."/>
        </authorList>
    </citation>
    <scope>NUCLEOTIDE SEQUENCE</scope>
    <source>
        <strain evidence="3">VKM Ac-1321</strain>
    </source>
</reference>